<dbReference type="EMBL" id="MHCX01000008">
    <property type="protein sequence ID" value="OGY30081.1"/>
    <property type="molecule type" value="Genomic_DNA"/>
</dbReference>
<dbReference type="PANTHER" id="PTHR43377">
    <property type="entry name" value="BILIVERDIN REDUCTASE A"/>
    <property type="match status" value="1"/>
</dbReference>
<dbReference type="SUPFAM" id="SSF55347">
    <property type="entry name" value="Glyceraldehyde-3-phosphate dehydrogenase-like, C-terminal domain"/>
    <property type="match status" value="1"/>
</dbReference>
<dbReference type="AlphaFoldDB" id="A0A1G1WR88"/>
<feature type="domain" description="Gfo/Idh/MocA-like oxidoreductase N-terminal" evidence="1">
    <location>
        <begin position="2"/>
        <end position="119"/>
    </location>
</feature>
<dbReference type="Proteomes" id="UP000177821">
    <property type="component" value="Unassembled WGS sequence"/>
</dbReference>
<dbReference type="InterPro" id="IPR036291">
    <property type="entry name" value="NAD(P)-bd_dom_sf"/>
</dbReference>
<proteinExistence type="predicted"/>
<name>A0A1G1WR88_9BACT</name>
<comment type="caution">
    <text evidence="3">The sequence shown here is derived from an EMBL/GenBank/DDBJ whole genome shotgun (WGS) entry which is preliminary data.</text>
</comment>
<evidence type="ECO:0000313" key="4">
    <source>
        <dbReference type="Proteomes" id="UP000177821"/>
    </source>
</evidence>
<protein>
    <recommendedName>
        <fullName evidence="5">Oxidoreductase</fullName>
    </recommendedName>
</protein>
<dbReference type="SUPFAM" id="SSF51735">
    <property type="entry name" value="NAD(P)-binding Rossmann-fold domains"/>
    <property type="match status" value="1"/>
</dbReference>
<evidence type="ECO:0000259" key="2">
    <source>
        <dbReference type="Pfam" id="PF22725"/>
    </source>
</evidence>
<dbReference type="Gene3D" id="3.30.360.10">
    <property type="entry name" value="Dihydrodipicolinate Reductase, domain 2"/>
    <property type="match status" value="1"/>
</dbReference>
<evidence type="ECO:0008006" key="5">
    <source>
        <dbReference type="Google" id="ProtNLM"/>
    </source>
</evidence>
<feature type="domain" description="GFO/IDH/MocA-like oxidoreductase" evidence="2">
    <location>
        <begin position="128"/>
        <end position="236"/>
    </location>
</feature>
<dbReference type="InterPro" id="IPR051450">
    <property type="entry name" value="Gfo/Idh/MocA_Oxidoreductases"/>
</dbReference>
<reference evidence="3 4" key="1">
    <citation type="journal article" date="2016" name="Nat. Commun.">
        <title>Thousands of microbial genomes shed light on interconnected biogeochemical processes in an aquifer system.</title>
        <authorList>
            <person name="Anantharaman K."/>
            <person name="Brown C.T."/>
            <person name="Hug L.A."/>
            <person name="Sharon I."/>
            <person name="Castelle C.J."/>
            <person name="Probst A.J."/>
            <person name="Thomas B.C."/>
            <person name="Singh A."/>
            <person name="Wilkins M.J."/>
            <person name="Karaoz U."/>
            <person name="Brodie E.L."/>
            <person name="Williams K.H."/>
            <person name="Hubbard S.S."/>
            <person name="Banfield J.F."/>
        </authorList>
    </citation>
    <scope>NUCLEOTIDE SEQUENCE [LARGE SCALE GENOMIC DNA]</scope>
</reference>
<dbReference type="InterPro" id="IPR055170">
    <property type="entry name" value="GFO_IDH_MocA-like_dom"/>
</dbReference>
<dbReference type="PANTHER" id="PTHR43377:SF6">
    <property type="entry name" value="GFO_IDH_MOCA-LIKE OXIDOREDUCTASE N-TERMINAL DOMAIN-CONTAINING PROTEIN"/>
    <property type="match status" value="1"/>
</dbReference>
<dbReference type="Gene3D" id="3.40.50.720">
    <property type="entry name" value="NAD(P)-binding Rossmann-like Domain"/>
    <property type="match status" value="1"/>
</dbReference>
<sequence length="341" mass="38658">MVKVGIIGLGYWGPNLVRNFSKTKNCDMVLACDLDQDRLRRIKEIYPSIEITDDPQKITDQVDAVVIATPLKTHFSLAKEFLNKGKHVLIEKPICASSQETIELSNLAEKVNKKLMVDHTFLYSDNINKIKSLLAEDSLGKIYNIDMVRVNLGLFNKDYNVIWDLAPHDLSILLYLLNKEPVSVVAVGESFILKNIVDNAHLYLKFEDSTSASLYLSWLSPRKKRTITVVGSKKMLEYDDTALDSKISLFDKGVALEPQNLPEMPHYETFDQFRYVYRQGVEDKINVAEREPLAVMAEHFIESITKDTPPKTNALDALKVVKVIEAAQESLTTSKEVKVHD</sequence>
<gene>
    <name evidence="3" type="ORF">A3J50_03285</name>
</gene>
<accession>A0A1G1WR88</accession>
<organism evidence="3 4">
    <name type="scientific">Candidatus Woykebacteria bacterium RIFCSPHIGHO2_02_FULL_43_16b</name>
    <dbReference type="NCBI Taxonomy" id="1802601"/>
    <lineage>
        <taxon>Bacteria</taxon>
        <taxon>Candidatus Woykeibacteriota</taxon>
    </lineage>
</organism>
<dbReference type="Pfam" id="PF22725">
    <property type="entry name" value="GFO_IDH_MocA_C3"/>
    <property type="match status" value="1"/>
</dbReference>
<evidence type="ECO:0000313" key="3">
    <source>
        <dbReference type="EMBL" id="OGY30081.1"/>
    </source>
</evidence>
<evidence type="ECO:0000259" key="1">
    <source>
        <dbReference type="Pfam" id="PF01408"/>
    </source>
</evidence>
<dbReference type="InterPro" id="IPR000683">
    <property type="entry name" value="Gfo/Idh/MocA-like_OxRdtase_N"/>
</dbReference>
<dbReference type="GO" id="GO:0000166">
    <property type="term" value="F:nucleotide binding"/>
    <property type="evidence" value="ECO:0007669"/>
    <property type="project" value="InterPro"/>
</dbReference>
<dbReference type="Pfam" id="PF01408">
    <property type="entry name" value="GFO_IDH_MocA"/>
    <property type="match status" value="1"/>
</dbReference>